<keyword evidence="3" id="KW-1185">Reference proteome</keyword>
<gene>
    <name evidence="2" type="ORF">CINCED_3A004943</name>
</gene>
<name>A0A5E4MJE8_9HEMI</name>
<protein>
    <submittedName>
        <fullName evidence="2">Uncharacterized protein</fullName>
    </submittedName>
</protein>
<proteinExistence type="predicted"/>
<reference evidence="2 3" key="1">
    <citation type="submission" date="2019-08" db="EMBL/GenBank/DDBJ databases">
        <authorList>
            <person name="Alioto T."/>
            <person name="Alioto T."/>
            <person name="Gomez Garrido J."/>
        </authorList>
    </citation>
    <scope>NUCLEOTIDE SEQUENCE [LARGE SCALE GENOMIC DNA]</scope>
</reference>
<evidence type="ECO:0000313" key="2">
    <source>
        <dbReference type="EMBL" id="VVC29912.1"/>
    </source>
</evidence>
<accession>A0A5E4MJE8</accession>
<organism evidence="2 3">
    <name type="scientific">Cinara cedri</name>
    <dbReference type="NCBI Taxonomy" id="506608"/>
    <lineage>
        <taxon>Eukaryota</taxon>
        <taxon>Metazoa</taxon>
        <taxon>Ecdysozoa</taxon>
        <taxon>Arthropoda</taxon>
        <taxon>Hexapoda</taxon>
        <taxon>Insecta</taxon>
        <taxon>Pterygota</taxon>
        <taxon>Neoptera</taxon>
        <taxon>Paraneoptera</taxon>
        <taxon>Hemiptera</taxon>
        <taxon>Sternorrhyncha</taxon>
        <taxon>Aphidomorpha</taxon>
        <taxon>Aphidoidea</taxon>
        <taxon>Aphididae</taxon>
        <taxon>Lachninae</taxon>
        <taxon>Cinara</taxon>
    </lineage>
</organism>
<dbReference type="EMBL" id="CABPRJ010000501">
    <property type="protein sequence ID" value="VVC29912.1"/>
    <property type="molecule type" value="Genomic_DNA"/>
</dbReference>
<evidence type="ECO:0000256" key="1">
    <source>
        <dbReference type="SAM" id="MobiDB-lite"/>
    </source>
</evidence>
<sequence>MTPSDVRRCPEKNPLAREHPPSRTCPGIIFYTVTSQYCNVLFTRPDVRVNAVPDDKSRGLRNSRTRIIMANFPSPSPPPIPRPIARDTTASINQRAGRSTFRRARACAGYTEPSYGGYDANGRLSRGDGTVITITIM</sequence>
<dbReference type="AlphaFoldDB" id="A0A5E4MJE8"/>
<evidence type="ECO:0000313" key="3">
    <source>
        <dbReference type="Proteomes" id="UP000325440"/>
    </source>
</evidence>
<dbReference type="Proteomes" id="UP000325440">
    <property type="component" value="Unassembled WGS sequence"/>
</dbReference>
<feature type="region of interest" description="Disordered" evidence="1">
    <location>
        <begin position="1"/>
        <end position="21"/>
    </location>
</feature>